<organism evidence="15 16">
    <name type="scientific">Candidatus Lloydbacteria bacterium RIFCSPHIGHO2_01_FULL_41_20</name>
    <dbReference type="NCBI Taxonomy" id="1798657"/>
    <lineage>
        <taxon>Bacteria</taxon>
        <taxon>Candidatus Lloydiibacteriota</taxon>
    </lineage>
</organism>
<proteinExistence type="inferred from homology"/>
<keyword evidence="6 13" id="KW-0227">DNA damage</keyword>
<dbReference type="PANTHER" id="PTHR30194:SF3">
    <property type="entry name" value="CROSSOVER JUNCTION ENDODEOXYRIBONUCLEASE RUVC"/>
    <property type="match status" value="1"/>
</dbReference>
<evidence type="ECO:0000313" key="16">
    <source>
        <dbReference type="Proteomes" id="UP000178841"/>
    </source>
</evidence>
<comment type="cofactor">
    <cofactor evidence="13">
        <name>Mg(2+)</name>
        <dbReference type="ChEBI" id="CHEBI:18420"/>
    </cofactor>
    <text evidence="13">Binds 2 Mg(2+) ion per subunit.</text>
</comment>
<evidence type="ECO:0000256" key="2">
    <source>
        <dbReference type="ARBA" id="ARBA00022490"/>
    </source>
</evidence>
<dbReference type="Proteomes" id="UP000178841">
    <property type="component" value="Unassembled WGS sequence"/>
</dbReference>
<feature type="active site" evidence="13">
    <location>
        <position position="7"/>
    </location>
</feature>
<comment type="function">
    <text evidence="13">The RuvA-RuvB-RuvC complex processes Holliday junction (HJ) DNA during genetic recombination and DNA repair. Endonuclease that resolves HJ intermediates. Cleaves cruciform DNA by making single-stranded nicks across the HJ at symmetrical positions within the homologous arms, yielding a 5'-phosphate and a 3'-hydroxyl group; requires a central core of homology in the junction. The consensus cleavage sequence is 5'-(A/T)TT(C/G)-3'. Cleavage occurs on the 3'-side of the TT dinucleotide at the point of strand exchange. HJ branch migration catalyzed by RuvA-RuvB allows RuvC to scan DNA until it finds its consensus sequence, where it cleaves and resolves the cruciform DNA.</text>
</comment>
<feature type="active site" evidence="13">
    <location>
        <position position="140"/>
    </location>
</feature>
<dbReference type="CDD" id="cd16962">
    <property type="entry name" value="RuvC"/>
    <property type="match status" value="1"/>
</dbReference>
<evidence type="ECO:0000256" key="3">
    <source>
        <dbReference type="ARBA" id="ARBA00022722"/>
    </source>
</evidence>
<evidence type="ECO:0000256" key="10">
    <source>
        <dbReference type="ARBA" id="ARBA00023172"/>
    </source>
</evidence>
<dbReference type="GO" id="GO:0003677">
    <property type="term" value="F:DNA binding"/>
    <property type="evidence" value="ECO:0007669"/>
    <property type="project" value="UniProtKB-KW"/>
</dbReference>
<dbReference type="SUPFAM" id="SSF53098">
    <property type="entry name" value="Ribonuclease H-like"/>
    <property type="match status" value="1"/>
</dbReference>
<evidence type="ECO:0000256" key="11">
    <source>
        <dbReference type="ARBA" id="ARBA00023204"/>
    </source>
</evidence>
<dbReference type="InterPro" id="IPR002176">
    <property type="entry name" value="X-over_junc_endoDNase_RuvC"/>
</dbReference>
<dbReference type="HAMAP" id="MF_00034">
    <property type="entry name" value="RuvC"/>
    <property type="match status" value="1"/>
</dbReference>
<keyword evidence="8 13" id="KW-0460">Magnesium</keyword>
<evidence type="ECO:0000256" key="7">
    <source>
        <dbReference type="ARBA" id="ARBA00022801"/>
    </source>
</evidence>
<dbReference type="NCBIfam" id="TIGR00228">
    <property type="entry name" value="ruvC"/>
    <property type="match status" value="1"/>
</dbReference>
<dbReference type="GO" id="GO:0005737">
    <property type="term" value="C:cytoplasm"/>
    <property type="evidence" value="ECO:0007669"/>
    <property type="project" value="UniProtKB-SubCell"/>
</dbReference>
<protein>
    <recommendedName>
        <fullName evidence="13 14">Crossover junction endodeoxyribonuclease RuvC</fullName>
        <ecNumber evidence="13 14">3.1.21.10</ecNumber>
    </recommendedName>
    <alternativeName>
        <fullName evidence="13">Holliday junction nuclease RuvC</fullName>
    </alternativeName>
    <alternativeName>
        <fullName evidence="13">Holliday junction resolvase RuvC</fullName>
    </alternativeName>
</protein>
<dbReference type="EC" id="3.1.21.10" evidence="13 14"/>
<comment type="subcellular location">
    <subcellularLocation>
        <location evidence="13">Cytoplasm</location>
    </subcellularLocation>
</comment>
<keyword evidence="9 13" id="KW-0238">DNA-binding</keyword>
<dbReference type="GO" id="GO:0000287">
    <property type="term" value="F:magnesium ion binding"/>
    <property type="evidence" value="ECO:0007669"/>
    <property type="project" value="UniProtKB-UniRule"/>
</dbReference>
<gene>
    <name evidence="13" type="primary">ruvC</name>
    <name evidence="15" type="ORF">A2648_00755</name>
</gene>
<dbReference type="GO" id="GO:0048476">
    <property type="term" value="C:Holliday junction resolvase complex"/>
    <property type="evidence" value="ECO:0007669"/>
    <property type="project" value="UniProtKB-UniRule"/>
</dbReference>
<name>A0A1G2CU61_9BACT</name>
<sequence length="166" mass="18681">MIILAVDPGYERLGLAIIEKRAGKEVLLYSGCFTTSAKENFEKRLFMLGQEVKSLIKKWKPQAVAIEKLYLATNQKTAMRVSEARGVLLYEAVSANIPVVEFTPLQIKIAITSYGRADKKQIANMVRKLITFPNKKTTDDEFDAVAIGLTFFAQQRNYRGLSTDQN</sequence>
<dbReference type="GO" id="GO:0006310">
    <property type="term" value="P:DNA recombination"/>
    <property type="evidence" value="ECO:0007669"/>
    <property type="project" value="UniProtKB-UniRule"/>
</dbReference>
<dbReference type="STRING" id="1798657.A2648_00755"/>
<dbReference type="GO" id="GO:0008821">
    <property type="term" value="F:crossover junction DNA endonuclease activity"/>
    <property type="evidence" value="ECO:0007669"/>
    <property type="project" value="UniProtKB-UniRule"/>
</dbReference>
<evidence type="ECO:0000256" key="13">
    <source>
        <dbReference type="HAMAP-Rule" id="MF_00034"/>
    </source>
</evidence>
<keyword evidence="7 13" id="KW-0378">Hydrolase</keyword>
<evidence type="ECO:0000256" key="4">
    <source>
        <dbReference type="ARBA" id="ARBA00022723"/>
    </source>
</evidence>
<keyword evidence="2 13" id="KW-0963">Cytoplasm</keyword>
<dbReference type="AlphaFoldDB" id="A0A1G2CU61"/>
<feature type="active site" evidence="13">
    <location>
        <position position="67"/>
    </location>
</feature>
<dbReference type="PRINTS" id="PR00696">
    <property type="entry name" value="RSOLVASERUVC"/>
</dbReference>
<comment type="catalytic activity">
    <reaction evidence="12 13">
        <text>Endonucleolytic cleavage at a junction such as a reciprocal single-stranded crossover between two homologous DNA duplexes (Holliday junction).</text>
        <dbReference type="EC" id="3.1.21.10"/>
    </reaction>
</comment>
<comment type="subunit">
    <text evidence="13">Homodimer which binds Holliday junction (HJ) DNA. The HJ becomes 2-fold symmetrical on binding to RuvC with unstacked arms; it has a different conformation from HJ DNA in complex with RuvA. In the full resolvosome a probable DNA-RuvA(4)-RuvB(12)-RuvC(2) complex forms which resolves the HJ.</text>
</comment>
<reference evidence="15 16" key="1">
    <citation type="journal article" date="2016" name="Nat. Commun.">
        <title>Thousands of microbial genomes shed light on interconnected biogeochemical processes in an aquifer system.</title>
        <authorList>
            <person name="Anantharaman K."/>
            <person name="Brown C.T."/>
            <person name="Hug L.A."/>
            <person name="Sharon I."/>
            <person name="Castelle C.J."/>
            <person name="Probst A.J."/>
            <person name="Thomas B.C."/>
            <person name="Singh A."/>
            <person name="Wilkins M.J."/>
            <person name="Karaoz U."/>
            <person name="Brodie E.L."/>
            <person name="Williams K.H."/>
            <person name="Hubbard S.S."/>
            <person name="Banfield J.F."/>
        </authorList>
    </citation>
    <scope>NUCLEOTIDE SEQUENCE [LARGE SCALE GENOMIC DNA]</scope>
</reference>
<feature type="binding site" evidence="13">
    <location>
        <position position="67"/>
    </location>
    <ligand>
        <name>Mg(2+)</name>
        <dbReference type="ChEBI" id="CHEBI:18420"/>
        <label>2</label>
    </ligand>
</feature>
<dbReference type="FunFam" id="3.30.420.10:FF:000002">
    <property type="entry name" value="Crossover junction endodeoxyribonuclease RuvC"/>
    <property type="match status" value="1"/>
</dbReference>
<evidence type="ECO:0000256" key="14">
    <source>
        <dbReference type="NCBIfam" id="TIGR00228"/>
    </source>
</evidence>
<keyword evidence="5 13" id="KW-0255">Endonuclease</keyword>
<dbReference type="InterPro" id="IPR036397">
    <property type="entry name" value="RNaseH_sf"/>
</dbReference>
<keyword evidence="4 13" id="KW-0479">Metal-binding</keyword>
<dbReference type="EMBL" id="MHLH01000001">
    <property type="protein sequence ID" value="OGZ04787.1"/>
    <property type="molecule type" value="Genomic_DNA"/>
</dbReference>
<feature type="binding site" evidence="13">
    <location>
        <position position="140"/>
    </location>
    <ligand>
        <name>Mg(2+)</name>
        <dbReference type="ChEBI" id="CHEBI:18420"/>
        <label>1</label>
    </ligand>
</feature>
<evidence type="ECO:0000256" key="6">
    <source>
        <dbReference type="ARBA" id="ARBA00022763"/>
    </source>
</evidence>
<dbReference type="Gene3D" id="3.30.420.10">
    <property type="entry name" value="Ribonuclease H-like superfamily/Ribonuclease H"/>
    <property type="match status" value="1"/>
</dbReference>
<evidence type="ECO:0000256" key="1">
    <source>
        <dbReference type="ARBA" id="ARBA00009518"/>
    </source>
</evidence>
<accession>A0A1G2CU61</accession>
<keyword evidence="10 13" id="KW-0233">DNA recombination</keyword>
<evidence type="ECO:0000313" key="15">
    <source>
        <dbReference type="EMBL" id="OGZ04787.1"/>
    </source>
</evidence>
<feature type="binding site" evidence="13">
    <location>
        <position position="7"/>
    </location>
    <ligand>
        <name>Mg(2+)</name>
        <dbReference type="ChEBI" id="CHEBI:18420"/>
        <label>1</label>
    </ligand>
</feature>
<dbReference type="Pfam" id="PF02075">
    <property type="entry name" value="RuvC"/>
    <property type="match status" value="1"/>
</dbReference>
<dbReference type="PANTHER" id="PTHR30194">
    <property type="entry name" value="CROSSOVER JUNCTION ENDODEOXYRIBONUCLEASE RUVC"/>
    <property type="match status" value="1"/>
</dbReference>
<evidence type="ECO:0000256" key="12">
    <source>
        <dbReference type="ARBA" id="ARBA00029354"/>
    </source>
</evidence>
<evidence type="ECO:0000256" key="5">
    <source>
        <dbReference type="ARBA" id="ARBA00022759"/>
    </source>
</evidence>
<dbReference type="GO" id="GO:0006281">
    <property type="term" value="P:DNA repair"/>
    <property type="evidence" value="ECO:0007669"/>
    <property type="project" value="UniProtKB-UniRule"/>
</dbReference>
<comment type="caution">
    <text evidence="15">The sequence shown here is derived from an EMBL/GenBank/DDBJ whole genome shotgun (WGS) entry which is preliminary data.</text>
</comment>
<keyword evidence="11 13" id="KW-0234">DNA repair</keyword>
<comment type="similarity">
    <text evidence="1 13">Belongs to the RuvC family.</text>
</comment>
<evidence type="ECO:0000256" key="8">
    <source>
        <dbReference type="ARBA" id="ARBA00022842"/>
    </source>
</evidence>
<evidence type="ECO:0000256" key="9">
    <source>
        <dbReference type="ARBA" id="ARBA00023125"/>
    </source>
</evidence>
<dbReference type="InterPro" id="IPR012337">
    <property type="entry name" value="RNaseH-like_sf"/>
</dbReference>
<keyword evidence="3 13" id="KW-0540">Nuclease</keyword>